<organism evidence="3 4">
    <name type="scientific">Delitschia confertaspora ATCC 74209</name>
    <dbReference type="NCBI Taxonomy" id="1513339"/>
    <lineage>
        <taxon>Eukaryota</taxon>
        <taxon>Fungi</taxon>
        <taxon>Dikarya</taxon>
        <taxon>Ascomycota</taxon>
        <taxon>Pezizomycotina</taxon>
        <taxon>Dothideomycetes</taxon>
        <taxon>Pleosporomycetidae</taxon>
        <taxon>Pleosporales</taxon>
        <taxon>Delitschiaceae</taxon>
        <taxon>Delitschia</taxon>
    </lineage>
</organism>
<dbReference type="EMBL" id="ML993852">
    <property type="protein sequence ID" value="KAF2205646.1"/>
    <property type="molecule type" value="Genomic_DNA"/>
</dbReference>
<dbReference type="InterPro" id="IPR021765">
    <property type="entry name" value="UstYa-like"/>
</dbReference>
<keyword evidence="2" id="KW-0812">Transmembrane</keyword>
<dbReference type="AlphaFoldDB" id="A0A9P4JWH7"/>
<sequence length="261" mass="30000">MDSKDVEQSKALLEDQYNNFEITPHVKARKDLCFNLRSSGVILSLVLYSFAVSSLAGYMFFQGRKHTAPYTPAQTVVEYKMMPAREYAHSIYSANPSPEVDKAWNDLVSPIHFNATKEELRLANDDPDNTVRFFEGGYLGGIGVYHQLHCLRRLYWNLNEEYYFPNRTSAKRTREIGHAVHCLEVILQNLMCTPNTALYSFAYNPETDTIPVLKSKSQRQCVKWEPFHAWATSRSVPYNVTLLASKNLLEKLDMSKLEGER</sequence>
<evidence type="ECO:0000313" key="3">
    <source>
        <dbReference type="EMBL" id="KAF2205646.1"/>
    </source>
</evidence>
<dbReference type="Pfam" id="PF11807">
    <property type="entry name" value="UstYa"/>
    <property type="match status" value="1"/>
</dbReference>
<comment type="caution">
    <text evidence="3">The sequence shown here is derived from an EMBL/GenBank/DDBJ whole genome shotgun (WGS) entry which is preliminary data.</text>
</comment>
<keyword evidence="2" id="KW-1133">Transmembrane helix</keyword>
<reference evidence="3" key="1">
    <citation type="journal article" date="2020" name="Stud. Mycol.">
        <title>101 Dothideomycetes genomes: a test case for predicting lifestyles and emergence of pathogens.</title>
        <authorList>
            <person name="Haridas S."/>
            <person name="Albert R."/>
            <person name="Binder M."/>
            <person name="Bloem J."/>
            <person name="Labutti K."/>
            <person name="Salamov A."/>
            <person name="Andreopoulos B."/>
            <person name="Baker S."/>
            <person name="Barry K."/>
            <person name="Bills G."/>
            <person name="Bluhm B."/>
            <person name="Cannon C."/>
            <person name="Castanera R."/>
            <person name="Culley D."/>
            <person name="Daum C."/>
            <person name="Ezra D."/>
            <person name="Gonzalez J."/>
            <person name="Henrissat B."/>
            <person name="Kuo A."/>
            <person name="Liang C."/>
            <person name="Lipzen A."/>
            <person name="Lutzoni F."/>
            <person name="Magnuson J."/>
            <person name="Mondo S."/>
            <person name="Nolan M."/>
            <person name="Ohm R."/>
            <person name="Pangilinan J."/>
            <person name="Park H.-J."/>
            <person name="Ramirez L."/>
            <person name="Alfaro M."/>
            <person name="Sun H."/>
            <person name="Tritt A."/>
            <person name="Yoshinaga Y."/>
            <person name="Zwiers L.-H."/>
            <person name="Turgeon B."/>
            <person name="Goodwin S."/>
            <person name="Spatafora J."/>
            <person name="Crous P."/>
            <person name="Grigoriev I."/>
        </authorList>
    </citation>
    <scope>NUCLEOTIDE SEQUENCE</scope>
    <source>
        <strain evidence="3">ATCC 74209</strain>
    </source>
</reference>
<protein>
    <submittedName>
        <fullName evidence="3">Uncharacterized protein</fullName>
    </submittedName>
</protein>
<dbReference type="OrthoDB" id="3687641at2759"/>
<evidence type="ECO:0000256" key="2">
    <source>
        <dbReference type="SAM" id="Phobius"/>
    </source>
</evidence>
<feature type="transmembrane region" description="Helical" evidence="2">
    <location>
        <begin position="41"/>
        <end position="61"/>
    </location>
</feature>
<comment type="similarity">
    <text evidence="1">Belongs to the ustYa family.</text>
</comment>
<keyword evidence="2" id="KW-0472">Membrane</keyword>
<evidence type="ECO:0000313" key="4">
    <source>
        <dbReference type="Proteomes" id="UP000799536"/>
    </source>
</evidence>
<dbReference type="Proteomes" id="UP000799536">
    <property type="component" value="Unassembled WGS sequence"/>
</dbReference>
<gene>
    <name evidence="3" type="ORF">GQ43DRAFT_436871</name>
</gene>
<dbReference type="PANTHER" id="PTHR33365:SF12">
    <property type="entry name" value="TAT PATHWAY SIGNAL SEQUENCE"/>
    <property type="match status" value="1"/>
</dbReference>
<dbReference type="GO" id="GO:0043386">
    <property type="term" value="P:mycotoxin biosynthetic process"/>
    <property type="evidence" value="ECO:0007669"/>
    <property type="project" value="InterPro"/>
</dbReference>
<accession>A0A9P4JWH7</accession>
<dbReference type="PANTHER" id="PTHR33365">
    <property type="entry name" value="YALI0B05434P"/>
    <property type="match status" value="1"/>
</dbReference>
<evidence type="ECO:0000256" key="1">
    <source>
        <dbReference type="ARBA" id="ARBA00035112"/>
    </source>
</evidence>
<keyword evidence="4" id="KW-1185">Reference proteome</keyword>
<name>A0A9P4JWH7_9PLEO</name>
<proteinExistence type="inferred from homology"/>